<gene>
    <name evidence="1" type="ORF">L1987_23589</name>
</gene>
<evidence type="ECO:0000313" key="2">
    <source>
        <dbReference type="Proteomes" id="UP001056120"/>
    </source>
</evidence>
<sequence>MDGFTGGFGIRSEATKLVEPTYIKEGFEIIPYEKWEDVVDLHSLKQVFNREIITRVNNPEKYKSSGSDIGTQGVPFMHVKCEHLWATESALRDKFNLARTYSPCILFFDELIEELDKQGGIHIIGATNRSYVMSQLVLKHRRFWKHLYVPMPNQEERGLILKALVREKIPDTDVDLDAIARREGCDELSGGDLRTLVSFPAN</sequence>
<dbReference type="EMBL" id="CM042025">
    <property type="protein sequence ID" value="KAI3807656.1"/>
    <property type="molecule type" value="Genomic_DNA"/>
</dbReference>
<comment type="caution">
    <text evidence="1">The sequence shown here is derived from an EMBL/GenBank/DDBJ whole genome shotgun (WGS) entry which is preliminary data.</text>
</comment>
<dbReference type="Proteomes" id="UP001056120">
    <property type="component" value="Linkage Group LG08"/>
</dbReference>
<evidence type="ECO:0000313" key="1">
    <source>
        <dbReference type="EMBL" id="KAI3807656.1"/>
    </source>
</evidence>
<organism evidence="1 2">
    <name type="scientific">Smallanthus sonchifolius</name>
    <dbReference type="NCBI Taxonomy" id="185202"/>
    <lineage>
        <taxon>Eukaryota</taxon>
        <taxon>Viridiplantae</taxon>
        <taxon>Streptophyta</taxon>
        <taxon>Embryophyta</taxon>
        <taxon>Tracheophyta</taxon>
        <taxon>Spermatophyta</taxon>
        <taxon>Magnoliopsida</taxon>
        <taxon>eudicotyledons</taxon>
        <taxon>Gunneridae</taxon>
        <taxon>Pentapetalae</taxon>
        <taxon>asterids</taxon>
        <taxon>campanulids</taxon>
        <taxon>Asterales</taxon>
        <taxon>Asteraceae</taxon>
        <taxon>Asteroideae</taxon>
        <taxon>Heliantheae alliance</taxon>
        <taxon>Millerieae</taxon>
        <taxon>Smallanthus</taxon>
    </lineage>
</organism>
<keyword evidence="2" id="KW-1185">Reference proteome</keyword>
<accession>A0ACB9IJJ0</accession>
<protein>
    <submittedName>
        <fullName evidence="1">Uncharacterized protein</fullName>
    </submittedName>
</protein>
<reference evidence="2" key="1">
    <citation type="journal article" date="2022" name="Mol. Ecol. Resour.">
        <title>The genomes of chicory, endive, great burdock and yacon provide insights into Asteraceae palaeo-polyploidization history and plant inulin production.</title>
        <authorList>
            <person name="Fan W."/>
            <person name="Wang S."/>
            <person name="Wang H."/>
            <person name="Wang A."/>
            <person name="Jiang F."/>
            <person name="Liu H."/>
            <person name="Zhao H."/>
            <person name="Xu D."/>
            <person name="Zhang Y."/>
        </authorList>
    </citation>
    <scope>NUCLEOTIDE SEQUENCE [LARGE SCALE GENOMIC DNA]</scope>
    <source>
        <strain evidence="2">cv. Yunnan</strain>
    </source>
</reference>
<name>A0ACB9IJJ0_9ASTR</name>
<reference evidence="1 2" key="2">
    <citation type="journal article" date="2022" name="Mol. Ecol. Resour.">
        <title>The genomes of chicory, endive, great burdock and yacon provide insights into Asteraceae paleo-polyploidization history and plant inulin production.</title>
        <authorList>
            <person name="Fan W."/>
            <person name="Wang S."/>
            <person name="Wang H."/>
            <person name="Wang A."/>
            <person name="Jiang F."/>
            <person name="Liu H."/>
            <person name="Zhao H."/>
            <person name="Xu D."/>
            <person name="Zhang Y."/>
        </authorList>
    </citation>
    <scope>NUCLEOTIDE SEQUENCE [LARGE SCALE GENOMIC DNA]</scope>
    <source>
        <strain evidence="2">cv. Yunnan</strain>
        <tissue evidence="1">Leaves</tissue>
    </source>
</reference>
<proteinExistence type="predicted"/>